<dbReference type="InterPro" id="IPR017423">
    <property type="entry name" value="TRM6"/>
</dbReference>
<reference evidence="7 8" key="1">
    <citation type="submission" date="2021-03" db="EMBL/GenBank/DDBJ databases">
        <authorList>
            <person name="King G.J."/>
            <person name="Bancroft I."/>
            <person name="Baten A."/>
            <person name="Bloomfield J."/>
            <person name="Borpatragohain P."/>
            <person name="He Z."/>
            <person name="Irish N."/>
            <person name="Irwin J."/>
            <person name="Liu K."/>
            <person name="Mauleon R.P."/>
            <person name="Moore J."/>
            <person name="Morris R."/>
            <person name="Ostergaard L."/>
            <person name="Wang B."/>
            <person name="Wells R."/>
        </authorList>
    </citation>
    <scope>NUCLEOTIDE SEQUENCE [LARGE SCALE GENOMIC DNA]</scope>
    <source>
        <strain evidence="7">R-o-18</strain>
        <tissue evidence="7">Leaf</tissue>
    </source>
</reference>
<evidence type="ECO:0000256" key="6">
    <source>
        <dbReference type="ARBA" id="ARBA00032319"/>
    </source>
</evidence>
<dbReference type="EMBL" id="JADBGQ010000003">
    <property type="protein sequence ID" value="KAG5407257.1"/>
    <property type="molecule type" value="Genomic_DNA"/>
</dbReference>
<evidence type="ECO:0000256" key="1">
    <source>
        <dbReference type="ARBA" id="ARBA00004123"/>
    </source>
</evidence>
<sequence length="107" mass="12291">MAQIISTFYELLKSYREASEEPKVVPESKIIKPPKAEAKTSKEVIEMWTEPLPTCMQNLQQGKLAINLQITALWLREYQLLPSTTHPHMQMSYFGSYVLSGIKIFTT</sequence>
<keyword evidence="4" id="KW-0819">tRNA processing</keyword>
<accession>A0ABQ7N8N0</accession>
<evidence type="ECO:0000256" key="3">
    <source>
        <dbReference type="ARBA" id="ARBA00021704"/>
    </source>
</evidence>
<evidence type="ECO:0000256" key="4">
    <source>
        <dbReference type="ARBA" id="ARBA00022694"/>
    </source>
</evidence>
<dbReference type="PANTHER" id="PTHR12945">
    <property type="entry name" value="TRANSLATION INITIATION FACTOR EIF3-RELATED"/>
    <property type="match status" value="1"/>
</dbReference>
<evidence type="ECO:0000256" key="2">
    <source>
        <dbReference type="ARBA" id="ARBA00008320"/>
    </source>
</evidence>
<dbReference type="PANTHER" id="PTHR12945:SF0">
    <property type="entry name" value="TRNA (ADENINE(58)-N(1))-METHYLTRANSFERASE NON-CATALYTIC SUBUNIT TRM6"/>
    <property type="match status" value="1"/>
</dbReference>
<evidence type="ECO:0000313" key="7">
    <source>
        <dbReference type="EMBL" id="KAG5407257.1"/>
    </source>
</evidence>
<comment type="caution">
    <text evidence="7">The sequence shown here is derived from an EMBL/GenBank/DDBJ whole genome shotgun (WGS) entry which is preliminary data.</text>
</comment>
<name>A0ABQ7N8N0_BRACM</name>
<evidence type="ECO:0000256" key="5">
    <source>
        <dbReference type="ARBA" id="ARBA00023242"/>
    </source>
</evidence>
<proteinExistence type="inferred from homology"/>
<keyword evidence="5" id="KW-0539">Nucleus</keyword>
<evidence type="ECO:0000313" key="8">
    <source>
        <dbReference type="Proteomes" id="UP000823674"/>
    </source>
</evidence>
<keyword evidence="8" id="KW-1185">Reference proteome</keyword>
<organism evidence="7 8">
    <name type="scientific">Brassica rapa subsp. trilocularis</name>
    <dbReference type="NCBI Taxonomy" id="1813537"/>
    <lineage>
        <taxon>Eukaryota</taxon>
        <taxon>Viridiplantae</taxon>
        <taxon>Streptophyta</taxon>
        <taxon>Embryophyta</taxon>
        <taxon>Tracheophyta</taxon>
        <taxon>Spermatophyta</taxon>
        <taxon>Magnoliopsida</taxon>
        <taxon>eudicotyledons</taxon>
        <taxon>Gunneridae</taxon>
        <taxon>Pentapetalae</taxon>
        <taxon>rosids</taxon>
        <taxon>malvids</taxon>
        <taxon>Brassicales</taxon>
        <taxon>Brassicaceae</taxon>
        <taxon>Brassiceae</taxon>
        <taxon>Brassica</taxon>
    </lineage>
</organism>
<gene>
    <name evidence="7" type="primary">A03g507800.1_BraROA</name>
    <name evidence="7" type="ORF">IGI04_013376</name>
</gene>
<comment type="subcellular location">
    <subcellularLocation>
        <location evidence="1">Nucleus</location>
    </subcellularLocation>
</comment>
<protein>
    <recommendedName>
        <fullName evidence="3">tRNA (adenine(58)-N(1))-methyltransferase non-catalytic subunit TRM6</fullName>
    </recommendedName>
    <alternativeName>
        <fullName evidence="6">tRNA(m1A58)-methyltransferase subunit TRM6</fullName>
    </alternativeName>
</protein>
<dbReference type="Proteomes" id="UP000823674">
    <property type="component" value="Chromosome A03"/>
</dbReference>
<comment type="similarity">
    <text evidence="2">Belongs to the TRM6/GCD10 family.</text>
</comment>